<dbReference type="OrthoDB" id="2639611at2"/>
<comment type="caution">
    <text evidence="1">The sequence shown here is derived from an EMBL/GenBank/DDBJ whole genome shotgun (WGS) entry which is preliminary data.</text>
</comment>
<dbReference type="InterPro" id="IPR011053">
    <property type="entry name" value="Single_hybrid_motif"/>
</dbReference>
<dbReference type="SUPFAM" id="SSF51230">
    <property type="entry name" value="Single hybrid motif"/>
    <property type="match status" value="1"/>
</dbReference>
<dbReference type="AlphaFoldDB" id="A0A366XQE4"/>
<sequence>MVLSLQKVISPCLGVVEKVNIDSNAYIYEWEALFLIKTVVGTYEEIRIPVSGHVTSLKVEPGDVVTPNMTLALVQDDFIVSGSD</sequence>
<accession>A0A366XQE4</accession>
<name>A0A366XQE4_9BACI</name>
<evidence type="ECO:0008006" key="3">
    <source>
        <dbReference type="Google" id="ProtNLM"/>
    </source>
</evidence>
<dbReference type="EMBL" id="QOCW01000022">
    <property type="protein sequence ID" value="RBW68332.1"/>
    <property type="molecule type" value="Genomic_DNA"/>
</dbReference>
<evidence type="ECO:0000313" key="1">
    <source>
        <dbReference type="EMBL" id="RBW68332.1"/>
    </source>
</evidence>
<evidence type="ECO:0000313" key="2">
    <source>
        <dbReference type="Proteomes" id="UP000253314"/>
    </source>
</evidence>
<reference evidence="1 2" key="1">
    <citation type="submission" date="2018-07" db="EMBL/GenBank/DDBJ databases">
        <title>Lottiidibacillus patelloidae gen. nov., sp. nov., isolated from the intestinal tract of a marine limpet and the reclassification of B. taeanensis BH030017T, B. algicola KMM 3737T and B. hwajinpoensis SW-72T as genus Lottiidibacillus.</title>
        <authorList>
            <person name="Liu R."/>
            <person name="Huang Z."/>
        </authorList>
    </citation>
    <scope>NUCLEOTIDE SEQUENCE [LARGE SCALE GENOMIC DNA]</scope>
    <source>
        <strain evidence="1 2">BH030017</strain>
    </source>
</reference>
<organism evidence="1 2">
    <name type="scientific">Bacillus taeanensis</name>
    <dbReference type="NCBI Taxonomy" id="273032"/>
    <lineage>
        <taxon>Bacteria</taxon>
        <taxon>Bacillati</taxon>
        <taxon>Bacillota</taxon>
        <taxon>Bacilli</taxon>
        <taxon>Bacillales</taxon>
        <taxon>Bacillaceae</taxon>
        <taxon>Bacillus</taxon>
    </lineage>
</organism>
<dbReference type="Proteomes" id="UP000253314">
    <property type="component" value="Unassembled WGS sequence"/>
</dbReference>
<gene>
    <name evidence="1" type="ORF">DS031_17490</name>
</gene>
<dbReference type="Gene3D" id="2.40.50.100">
    <property type="match status" value="1"/>
</dbReference>
<protein>
    <recommendedName>
        <fullName evidence="3">Lipoyl-binding domain-containing protein</fullName>
    </recommendedName>
</protein>
<keyword evidence="2" id="KW-1185">Reference proteome</keyword>
<proteinExistence type="predicted"/>